<feature type="transmembrane region" description="Helical" evidence="1">
    <location>
        <begin position="55"/>
        <end position="74"/>
    </location>
</feature>
<evidence type="ECO:0008006" key="4">
    <source>
        <dbReference type="Google" id="ProtNLM"/>
    </source>
</evidence>
<dbReference type="EMBL" id="AFRZ01000001">
    <property type="protein sequence ID" value="EHP30530.1"/>
    <property type="molecule type" value="Genomic_DNA"/>
</dbReference>
<keyword evidence="1" id="KW-0472">Membrane</keyword>
<comment type="caution">
    <text evidence="2">The sequence shown here is derived from an EMBL/GenBank/DDBJ whole genome shotgun (WGS) entry which is preliminary data.</text>
</comment>
<evidence type="ECO:0000313" key="2">
    <source>
        <dbReference type="EMBL" id="EHP30530.1"/>
    </source>
</evidence>
<dbReference type="STRING" id="929558.SMGD1_2007"/>
<gene>
    <name evidence="2" type="ORF">SMGD1_2007</name>
</gene>
<name>B6BJ15_SULGG</name>
<keyword evidence="1" id="KW-0812">Transmembrane</keyword>
<dbReference type="PATRIC" id="fig|929558.5.peg.1998"/>
<keyword evidence="3" id="KW-1185">Reference proteome</keyword>
<sequence length="200" mass="23922">MQIYIILFLNAIIFRILTYMEIELFIEKVNILSLLSVTYIFIHAIYNKHFLKRTYHIPEVTIVVLLGLIAYNYLFAHKSFLILSIFLLVLVFVLDNIYNSIKLNTKINGEQKNEKTRYSYEESQQEQFQEQQQSFEDEFKNYINTQLERSLVLFSLSHDYTLLQLKKAYKKAAHLNHPDKFQDRDKWNVPYKLDSSTTCK</sequence>
<keyword evidence="1" id="KW-1133">Transmembrane helix</keyword>
<feature type="transmembrane region" description="Helical" evidence="1">
    <location>
        <begin position="28"/>
        <end position="46"/>
    </location>
</feature>
<dbReference type="SUPFAM" id="SSF46565">
    <property type="entry name" value="Chaperone J-domain"/>
    <property type="match status" value="1"/>
</dbReference>
<reference evidence="2 3" key="1">
    <citation type="journal article" date="2012" name="Proc. Natl. Acad. Sci. U.S.A.">
        <title>Genome and physiology of a model Epsilonproteobacterium responsible for sulfide detoxification in marine oxygen depletion zones.</title>
        <authorList>
            <person name="Grote J."/>
            <person name="Schott T."/>
            <person name="Bruckner C.G."/>
            <person name="Glockner F.O."/>
            <person name="Jost G."/>
            <person name="Teeling H."/>
            <person name="Labrenz M."/>
            <person name="Jurgens K."/>
        </authorList>
    </citation>
    <scope>NUCLEOTIDE SEQUENCE [LARGE SCALE GENOMIC DNA]</scope>
    <source>
        <strain evidence="2 3">GD1</strain>
    </source>
</reference>
<dbReference type="AlphaFoldDB" id="B6BJ15"/>
<evidence type="ECO:0000313" key="3">
    <source>
        <dbReference type="Proteomes" id="UP000006431"/>
    </source>
</evidence>
<accession>H1FWV4</accession>
<accession>B6BJ15</accession>
<proteinExistence type="predicted"/>
<organism evidence="2 3">
    <name type="scientific">Sulfurimonas gotlandica (strain DSM 19862 / JCM 16533 / GD1)</name>
    <dbReference type="NCBI Taxonomy" id="929558"/>
    <lineage>
        <taxon>Bacteria</taxon>
        <taxon>Pseudomonadati</taxon>
        <taxon>Campylobacterota</taxon>
        <taxon>Epsilonproteobacteria</taxon>
        <taxon>Campylobacterales</taxon>
        <taxon>Sulfurimonadaceae</taxon>
        <taxon>Sulfurimonas</taxon>
    </lineage>
</organism>
<protein>
    <recommendedName>
        <fullName evidence="4">J domain-containing protein</fullName>
    </recommendedName>
</protein>
<evidence type="ECO:0000256" key="1">
    <source>
        <dbReference type="SAM" id="Phobius"/>
    </source>
</evidence>
<dbReference type="InterPro" id="IPR036869">
    <property type="entry name" value="J_dom_sf"/>
</dbReference>
<dbReference type="RefSeq" id="WP_008335354.1">
    <property type="nucleotide sequence ID" value="NZ_AFRZ01000001.1"/>
</dbReference>
<dbReference type="Proteomes" id="UP000006431">
    <property type="component" value="Unassembled WGS sequence"/>
</dbReference>
<dbReference type="HOGENOM" id="CLU_1365612_0_0_7"/>
<feature type="transmembrane region" description="Helical" evidence="1">
    <location>
        <begin position="80"/>
        <end position="98"/>
    </location>
</feature>